<proteinExistence type="predicted"/>
<dbReference type="Gene3D" id="3.30.530.20">
    <property type="match status" value="1"/>
</dbReference>
<evidence type="ECO:0000313" key="1">
    <source>
        <dbReference type="EMBL" id="NMH99064.1"/>
    </source>
</evidence>
<gene>
    <name evidence="1" type="ORF">HF526_17365</name>
</gene>
<dbReference type="SUPFAM" id="SSF55961">
    <property type="entry name" value="Bet v1-like"/>
    <property type="match status" value="1"/>
</dbReference>
<dbReference type="CDD" id="cd07812">
    <property type="entry name" value="SRPBCC"/>
    <property type="match status" value="1"/>
</dbReference>
<keyword evidence="2" id="KW-1185">Reference proteome</keyword>
<dbReference type="InterPro" id="IPR019587">
    <property type="entry name" value="Polyketide_cyclase/dehydratase"/>
</dbReference>
<sequence>MDEASVTIGVPPETVWNLVTDITRMGEWSPENTGGKWTGGATGPAAGARFVGSNAHGFIRWRTHCRVVECDRPERFSFTVAENGMTWGWRLEPDGDGTKLTQWRDRTTPPNVLVRALVATGLLGKDREQMMVDGMRQTLEAIKRHAEGARV</sequence>
<organism evidence="1 2">
    <name type="scientific">Pseudonocardia acidicola</name>
    <dbReference type="NCBI Taxonomy" id="2724939"/>
    <lineage>
        <taxon>Bacteria</taxon>
        <taxon>Bacillati</taxon>
        <taxon>Actinomycetota</taxon>
        <taxon>Actinomycetes</taxon>
        <taxon>Pseudonocardiales</taxon>
        <taxon>Pseudonocardiaceae</taxon>
        <taxon>Pseudonocardia</taxon>
    </lineage>
</organism>
<name>A0ABX1SFN5_9PSEU</name>
<dbReference type="Proteomes" id="UP000820669">
    <property type="component" value="Unassembled WGS sequence"/>
</dbReference>
<dbReference type="InterPro" id="IPR023393">
    <property type="entry name" value="START-like_dom_sf"/>
</dbReference>
<comment type="caution">
    <text evidence="1">The sequence shown here is derived from an EMBL/GenBank/DDBJ whole genome shotgun (WGS) entry which is preliminary data.</text>
</comment>
<dbReference type="RefSeq" id="WP_169382513.1">
    <property type="nucleotide sequence ID" value="NZ_JAAXLA010000031.1"/>
</dbReference>
<dbReference type="EMBL" id="JAAXLA010000031">
    <property type="protein sequence ID" value="NMH99064.1"/>
    <property type="molecule type" value="Genomic_DNA"/>
</dbReference>
<dbReference type="Pfam" id="PF10604">
    <property type="entry name" value="Polyketide_cyc2"/>
    <property type="match status" value="1"/>
</dbReference>
<protein>
    <submittedName>
        <fullName evidence="1">SRPBCC family protein</fullName>
    </submittedName>
</protein>
<accession>A0ABX1SFN5</accession>
<evidence type="ECO:0000313" key="2">
    <source>
        <dbReference type="Proteomes" id="UP000820669"/>
    </source>
</evidence>
<reference evidence="1 2" key="1">
    <citation type="submission" date="2020-04" db="EMBL/GenBank/DDBJ databases">
        <authorList>
            <person name="Klaysubun C."/>
            <person name="Duangmal K."/>
            <person name="Lipun K."/>
        </authorList>
    </citation>
    <scope>NUCLEOTIDE SEQUENCE [LARGE SCALE GENOMIC DNA]</scope>
    <source>
        <strain evidence="1 2">K10HN5</strain>
    </source>
</reference>